<reference evidence="4 5" key="1">
    <citation type="submission" date="2017-03" db="EMBL/GenBank/DDBJ databases">
        <title>Lifting the veil on microbial sulfur biogeochemistry in mining wastewaters.</title>
        <authorList>
            <person name="Kantor R.S."/>
            <person name="Colenbrander Nelson T."/>
            <person name="Marshall S."/>
            <person name="Bennett D."/>
            <person name="Apte S."/>
            <person name="Camacho D."/>
            <person name="Thomas B.C."/>
            <person name="Warren L.A."/>
            <person name="Banfield J.F."/>
        </authorList>
    </citation>
    <scope>NUCLEOTIDE SEQUENCE [LARGE SCALE GENOMIC DNA]</scope>
    <source>
        <strain evidence="4">32-67-7</strain>
    </source>
</reference>
<name>A0A258D6Y5_CAUVI</name>
<dbReference type="AlphaFoldDB" id="A0A258D6Y5"/>
<evidence type="ECO:0000256" key="2">
    <source>
        <dbReference type="ARBA" id="ARBA00022598"/>
    </source>
</evidence>
<dbReference type="Proteomes" id="UP000215616">
    <property type="component" value="Unassembled WGS sequence"/>
</dbReference>
<dbReference type="GO" id="GO:0006633">
    <property type="term" value="P:fatty acid biosynthetic process"/>
    <property type="evidence" value="ECO:0007669"/>
    <property type="project" value="TreeGrafter"/>
</dbReference>
<evidence type="ECO:0000259" key="3">
    <source>
        <dbReference type="Pfam" id="PF00501"/>
    </source>
</evidence>
<dbReference type="Gene3D" id="3.30.300.30">
    <property type="match status" value="1"/>
</dbReference>
<dbReference type="InterPro" id="IPR042099">
    <property type="entry name" value="ANL_N_sf"/>
</dbReference>
<accession>A0A258D6Y5</accession>
<dbReference type="CDD" id="cd05931">
    <property type="entry name" value="FAAL"/>
    <property type="match status" value="1"/>
</dbReference>
<dbReference type="GO" id="GO:0005886">
    <property type="term" value="C:plasma membrane"/>
    <property type="evidence" value="ECO:0007669"/>
    <property type="project" value="TreeGrafter"/>
</dbReference>
<proteinExistence type="inferred from homology"/>
<dbReference type="NCBIfam" id="NF006624">
    <property type="entry name" value="PRK09192.1"/>
    <property type="match status" value="1"/>
</dbReference>
<dbReference type="GO" id="GO:0070566">
    <property type="term" value="F:adenylyltransferase activity"/>
    <property type="evidence" value="ECO:0007669"/>
    <property type="project" value="TreeGrafter"/>
</dbReference>
<dbReference type="GO" id="GO:0016874">
    <property type="term" value="F:ligase activity"/>
    <property type="evidence" value="ECO:0007669"/>
    <property type="project" value="UniProtKB-KW"/>
</dbReference>
<dbReference type="InterPro" id="IPR045851">
    <property type="entry name" value="AMP-bd_C_sf"/>
</dbReference>
<keyword evidence="2" id="KW-0436">Ligase</keyword>
<dbReference type="PANTHER" id="PTHR22754">
    <property type="entry name" value="DISCO-INTERACTING PROTEIN 2 DIP2 -RELATED"/>
    <property type="match status" value="1"/>
</dbReference>
<comment type="caution">
    <text evidence="4">The sequence shown here is derived from an EMBL/GenBank/DDBJ whole genome shotgun (WGS) entry which is preliminary data.</text>
</comment>
<dbReference type="InterPro" id="IPR040097">
    <property type="entry name" value="FAAL/FAAC"/>
</dbReference>
<dbReference type="Pfam" id="PF00501">
    <property type="entry name" value="AMP-binding"/>
    <property type="match status" value="1"/>
</dbReference>
<comment type="similarity">
    <text evidence="1">Belongs to the ATP-dependent AMP-binding enzyme family.</text>
</comment>
<gene>
    <name evidence="4" type="ORF">B7Z12_10080</name>
</gene>
<evidence type="ECO:0000313" key="4">
    <source>
        <dbReference type="EMBL" id="OYX03499.1"/>
    </source>
</evidence>
<protein>
    <submittedName>
        <fullName evidence="4">Acyl-CoA synthetase</fullName>
    </submittedName>
</protein>
<dbReference type="PANTHER" id="PTHR22754:SF32">
    <property type="entry name" value="DISCO-INTERACTING PROTEIN 2"/>
    <property type="match status" value="1"/>
</dbReference>
<sequence>MKAQVMITPTASDRTVRFADFPTLTQALDFAATGETGINLYSLRGELVEALPYAKLRDEAVVLARRLLATGAKVGDSVALLAETDGDFVRAFFACQYAGLLPAPMALPTPLGGREAYIEQISNLARSAKANILIGPTGLKDWVVEIGARAGLAFAGVLADLPEDAGAALPTISPEDPCYLQFSSGSTRTPTGVLVRHKALMANCVAITRDGLQVRASDRAISWLPLYHDMGLIGFLLSPLSCQMSVDLLPTGAFVRRPLLWIDLIGRNKATIAYSPTFGYELCARRVQGQPLDNYSLSHWRSAGLGGDMIRMPPLKAFVEAFAPAGFSDKAFVASYGMAEATLALSMAPLGKGLRAETLDVERLERDALAVDAPEGSERARDFARCGPALPDHFLEVRGDDGQVLPERGVGRIFAKGPSVMSAYFANPEETARVLATDGWLDTGDIGFKIEDEIVITGRAKDLIILNGRNIWPQDLEWTADNEIDGLRSGDVCAFAIPAEPEDEVVVLVQARGGDADSRAALRESVATLLRTRHGVEAKVKLVGAHALPQTSSGKLSRSKAKTAYLAGTYGD</sequence>
<dbReference type="Gene3D" id="3.40.50.12780">
    <property type="entry name" value="N-terminal domain of ligase-like"/>
    <property type="match status" value="1"/>
</dbReference>
<dbReference type="EMBL" id="NCDQ01000142">
    <property type="protein sequence ID" value="OYX03499.1"/>
    <property type="molecule type" value="Genomic_DNA"/>
</dbReference>
<evidence type="ECO:0000313" key="5">
    <source>
        <dbReference type="Proteomes" id="UP000215616"/>
    </source>
</evidence>
<dbReference type="SUPFAM" id="SSF56801">
    <property type="entry name" value="Acetyl-CoA synthetase-like"/>
    <property type="match status" value="1"/>
</dbReference>
<organism evidence="4 5">
    <name type="scientific">Caulobacter vibrioides</name>
    <name type="common">Caulobacter crescentus</name>
    <dbReference type="NCBI Taxonomy" id="155892"/>
    <lineage>
        <taxon>Bacteria</taxon>
        <taxon>Pseudomonadati</taxon>
        <taxon>Pseudomonadota</taxon>
        <taxon>Alphaproteobacteria</taxon>
        <taxon>Caulobacterales</taxon>
        <taxon>Caulobacteraceae</taxon>
        <taxon>Caulobacter</taxon>
    </lineage>
</organism>
<feature type="domain" description="AMP-dependent synthetase/ligase" evidence="3">
    <location>
        <begin position="51"/>
        <end position="425"/>
    </location>
</feature>
<dbReference type="InterPro" id="IPR000873">
    <property type="entry name" value="AMP-dep_synth/lig_dom"/>
</dbReference>
<evidence type="ECO:0000256" key="1">
    <source>
        <dbReference type="ARBA" id="ARBA00006432"/>
    </source>
</evidence>